<dbReference type="EMBL" id="JXJU01000009">
    <property type="protein sequence ID" value="PCR99293.1"/>
    <property type="molecule type" value="Genomic_DNA"/>
</dbReference>
<proteinExistence type="predicted"/>
<feature type="transmembrane region" description="Helical" evidence="2">
    <location>
        <begin position="58"/>
        <end position="78"/>
    </location>
</feature>
<protein>
    <submittedName>
        <fullName evidence="3">Uncharacterized protein</fullName>
    </submittedName>
</protein>
<accession>A0A2A5RJG5</accession>
<dbReference type="AlphaFoldDB" id="A0A2A5RJG5"/>
<dbReference type="STRING" id="1291764.GCA_001311235_01349"/>
<sequence>MVLSELQQIELKSIERREISEQIKKRVQFNFEIVAGVISFFVAWGFLLTGIIKNSTLSSLMGVVSIFVLTYITCVLLWHTPLFARFRRANFERRLNNSQEKIDEINRDNTNLLLSKDIKESYIPRQYLSIQVLTILLRYFENNQASFLNEAIGLFEDDLAHTEMELKDISKENVIDREVLYLGIEF</sequence>
<feature type="transmembrane region" description="Helical" evidence="2">
    <location>
        <begin position="29"/>
        <end position="52"/>
    </location>
</feature>
<dbReference type="Proteomes" id="UP000218181">
    <property type="component" value="Unassembled WGS sequence"/>
</dbReference>
<evidence type="ECO:0000256" key="1">
    <source>
        <dbReference type="SAM" id="Coils"/>
    </source>
</evidence>
<keyword evidence="1" id="KW-0175">Coiled coil</keyword>
<keyword evidence="2" id="KW-0812">Transmembrane</keyword>
<comment type="caution">
    <text evidence="3">The sequence shown here is derived from an EMBL/GenBank/DDBJ whole genome shotgun (WGS) entry which is preliminary data.</text>
</comment>
<name>A0A2A5RJG5_9LACT</name>
<keyword evidence="4" id="KW-1185">Reference proteome</keyword>
<evidence type="ECO:0000256" key="2">
    <source>
        <dbReference type="SAM" id="Phobius"/>
    </source>
</evidence>
<evidence type="ECO:0000313" key="3">
    <source>
        <dbReference type="EMBL" id="PCR99293.1"/>
    </source>
</evidence>
<reference evidence="3 4" key="1">
    <citation type="submission" date="2014-12" db="EMBL/GenBank/DDBJ databases">
        <title>Draft genome sequences of 10 type strains of Lactococcus.</title>
        <authorList>
            <person name="Sun Z."/>
            <person name="Zhong Z."/>
            <person name="Liu W."/>
            <person name="Zhang W."/>
            <person name="Zhang H."/>
        </authorList>
    </citation>
    <scope>NUCLEOTIDE SEQUENCE [LARGE SCALE GENOMIC DNA]</scope>
    <source>
        <strain evidence="3 4">JCM 16395</strain>
    </source>
</reference>
<feature type="coiled-coil region" evidence="1">
    <location>
        <begin position="88"/>
        <end position="115"/>
    </location>
</feature>
<keyword evidence="2" id="KW-1133">Transmembrane helix</keyword>
<gene>
    <name evidence="3" type="ORF">RT41_GL001934</name>
</gene>
<keyword evidence="2" id="KW-0472">Membrane</keyword>
<evidence type="ECO:0000313" key="4">
    <source>
        <dbReference type="Proteomes" id="UP000218181"/>
    </source>
</evidence>
<organism evidence="3 4">
    <name type="scientific">Lactococcus fujiensis JCM 16395</name>
    <dbReference type="NCBI Taxonomy" id="1291764"/>
    <lineage>
        <taxon>Bacteria</taxon>
        <taxon>Bacillati</taxon>
        <taxon>Bacillota</taxon>
        <taxon>Bacilli</taxon>
        <taxon>Lactobacillales</taxon>
        <taxon>Streptococcaceae</taxon>
        <taxon>Lactococcus</taxon>
    </lineage>
</organism>